<keyword evidence="2" id="KW-1185">Reference proteome</keyword>
<accession>A0ACB9QT01</accession>
<evidence type="ECO:0000313" key="2">
    <source>
        <dbReference type="Proteomes" id="UP001057402"/>
    </source>
</evidence>
<proteinExistence type="predicted"/>
<evidence type="ECO:0000313" key="1">
    <source>
        <dbReference type="EMBL" id="KAI4369368.1"/>
    </source>
</evidence>
<name>A0ACB9QT01_9MYRT</name>
<dbReference type="EMBL" id="CM042884">
    <property type="protein sequence ID" value="KAI4369368.1"/>
    <property type="molecule type" value="Genomic_DNA"/>
</dbReference>
<reference evidence="2" key="1">
    <citation type="journal article" date="2023" name="Front. Plant Sci.">
        <title>Chromosomal-level genome assembly of Melastoma candidum provides insights into trichome evolution.</title>
        <authorList>
            <person name="Zhong Y."/>
            <person name="Wu W."/>
            <person name="Sun C."/>
            <person name="Zou P."/>
            <person name="Liu Y."/>
            <person name="Dai S."/>
            <person name="Zhou R."/>
        </authorList>
    </citation>
    <scope>NUCLEOTIDE SEQUENCE [LARGE SCALE GENOMIC DNA]</scope>
</reference>
<protein>
    <submittedName>
        <fullName evidence="1">Uncharacterized protein</fullName>
    </submittedName>
</protein>
<gene>
    <name evidence="1" type="ORF">MLD38_017812</name>
</gene>
<dbReference type="Proteomes" id="UP001057402">
    <property type="component" value="Chromosome 5"/>
</dbReference>
<sequence>MQMEERRSKGGVLQFFDWNSKSRKKLFSNGSDLPGGRTEDGELEAKSRIMNVADGNGASPGNKGSKDWNYTSSETSNDGYESRAPGVVARLMGLDSLPSSSVTDQTSTSSDGFHPIKVSRDSLRDKCDSIDYLGDSRWLPGFPSTSVEEKKHREHNRRIERFQTEVLPPKSAKPISVSHHKLFSPIRSPGIFPAKNPEYIIEAAAKILEANPRATENRVM</sequence>
<comment type="caution">
    <text evidence="1">The sequence shown here is derived from an EMBL/GenBank/DDBJ whole genome shotgun (WGS) entry which is preliminary data.</text>
</comment>
<organism evidence="1 2">
    <name type="scientific">Melastoma candidum</name>
    <dbReference type="NCBI Taxonomy" id="119954"/>
    <lineage>
        <taxon>Eukaryota</taxon>
        <taxon>Viridiplantae</taxon>
        <taxon>Streptophyta</taxon>
        <taxon>Embryophyta</taxon>
        <taxon>Tracheophyta</taxon>
        <taxon>Spermatophyta</taxon>
        <taxon>Magnoliopsida</taxon>
        <taxon>eudicotyledons</taxon>
        <taxon>Gunneridae</taxon>
        <taxon>Pentapetalae</taxon>
        <taxon>rosids</taxon>
        <taxon>malvids</taxon>
        <taxon>Myrtales</taxon>
        <taxon>Melastomataceae</taxon>
        <taxon>Melastomatoideae</taxon>
        <taxon>Melastomateae</taxon>
        <taxon>Melastoma</taxon>
    </lineage>
</organism>